<accession>A0A4U5MLF4</accession>
<organism evidence="1 2">
    <name type="scientific">Steinernema carpocapsae</name>
    <name type="common">Entomopathogenic nematode</name>
    <dbReference type="NCBI Taxonomy" id="34508"/>
    <lineage>
        <taxon>Eukaryota</taxon>
        <taxon>Metazoa</taxon>
        <taxon>Ecdysozoa</taxon>
        <taxon>Nematoda</taxon>
        <taxon>Chromadorea</taxon>
        <taxon>Rhabditida</taxon>
        <taxon>Tylenchina</taxon>
        <taxon>Panagrolaimomorpha</taxon>
        <taxon>Strongyloidoidea</taxon>
        <taxon>Steinernematidae</taxon>
        <taxon>Steinernema</taxon>
    </lineage>
</organism>
<sequence>MIKTKTCPKIEEIGTYVCRPNFAFIRRFVFIGGRSVSQLYPHRFWHLLMHSFLTLADKCLLRSDPVSVDICMLNGAMWTLTTGMSNVMSLKGSACPDL</sequence>
<reference evidence="1 2" key="1">
    <citation type="journal article" date="2015" name="Genome Biol.">
        <title>Comparative genomics of Steinernema reveals deeply conserved gene regulatory networks.</title>
        <authorList>
            <person name="Dillman A.R."/>
            <person name="Macchietto M."/>
            <person name="Porter C.F."/>
            <person name="Rogers A."/>
            <person name="Williams B."/>
            <person name="Antoshechkin I."/>
            <person name="Lee M.M."/>
            <person name="Goodwin Z."/>
            <person name="Lu X."/>
            <person name="Lewis E.E."/>
            <person name="Goodrich-Blair H."/>
            <person name="Stock S.P."/>
            <person name="Adams B.J."/>
            <person name="Sternberg P.W."/>
            <person name="Mortazavi A."/>
        </authorList>
    </citation>
    <scope>NUCLEOTIDE SEQUENCE [LARGE SCALE GENOMIC DNA]</scope>
    <source>
        <strain evidence="1 2">ALL</strain>
    </source>
</reference>
<gene>
    <name evidence="1" type="ORF">L596_022321</name>
</gene>
<reference evidence="1 2" key="2">
    <citation type="journal article" date="2019" name="G3 (Bethesda)">
        <title>Hybrid Assembly of the Genome of the Entomopathogenic Nematode Steinernema carpocapsae Identifies the X-Chromosome.</title>
        <authorList>
            <person name="Serra L."/>
            <person name="Macchietto M."/>
            <person name="Macias-Munoz A."/>
            <person name="McGill C.J."/>
            <person name="Rodriguez I.M."/>
            <person name="Rodriguez B."/>
            <person name="Murad R."/>
            <person name="Mortazavi A."/>
        </authorList>
    </citation>
    <scope>NUCLEOTIDE SEQUENCE [LARGE SCALE GENOMIC DNA]</scope>
    <source>
        <strain evidence="1 2">ALL</strain>
    </source>
</reference>
<dbReference type="EMBL" id="AZBU02000007">
    <property type="protein sequence ID" value="TKR70277.1"/>
    <property type="molecule type" value="Genomic_DNA"/>
</dbReference>
<dbReference type="Proteomes" id="UP000298663">
    <property type="component" value="Unassembled WGS sequence"/>
</dbReference>
<comment type="caution">
    <text evidence="1">The sequence shown here is derived from an EMBL/GenBank/DDBJ whole genome shotgun (WGS) entry which is preliminary data.</text>
</comment>
<dbReference type="AlphaFoldDB" id="A0A4U5MLF4"/>
<evidence type="ECO:0000313" key="2">
    <source>
        <dbReference type="Proteomes" id="UP000298663"/>
    </source>
</evidence>
<name>A0A4U5MLF4_STECR</name>
<proteinExistence type="predicted"/>
<protein>
    <submittedName>
        <fullName evidence="1">Uncharacterized protein</fullName>
    </submittedName>
</protein>
<evidence type="ECO:0000313" key="1">
    <source>
        <dbReference type="EMBL" id="TKR70277.1"/>
    </source>
</evidence>
<keyword evidence="2" id="KW-1185">Reference proteome</keyword>